<keyword evidence="2" id="KW-1185">Reference proteome</keyword>
<protein>
    <submittedName>
        <fullName evidence="1">Uncharacterized protein</fullName>
    </submittedName>
</protein>
<sequence length="185" mass="21403">MSRGFYEFILKLVEKIESLLIKGTIALIILLITVQVALNDPINTDLQLKQLPLVKKTLTYLKLDKLKNYVKDFKATESKPANQANLAVIAEQQGIIELKILNSNNASQVKVLVNNQVRGTFKDDRFRLRVKNGDEIILDSKMINKGLWVKVTNLSDNIQNFQEGEQFWVKNNLKQLRRVELYKRY</sequence>
<organism evidence="1 2">
    <name type="scientific">Selenihalanaerobacter shriftii</name>
    <dbReference type="NCBI Taxonomy" id="142842"/>
    <lineage>
        <taxon>Bacteria</taxon>
        <taxon>Bacillati</taxon>
        <taxon>Bacillota</taxon>
        <taxon>Clostridia</taxon>
        <taxon>Halanaerobiales</taxon>
        <taxon>Halobacteroidaceae</taxon>
        <taxon>Selenihalanaerobacter</taxon>
    </lineage>
</organism>
<proteinExistence type="predicted"/>
<dbReference type="STRING" id="142842.SAMN02745118_01165"/>
<dbReference type="RefSeq" id="WP_078809648.1">
    <property type="nucleotide sequence ID" value="NZ_FUWM01000008.1"/>
</dbReference>
<evidence type="ECO:0000313" key="1">
    <source>
        <dbReference type="EMBL" id="SJZ54786.1"/>
    </source>
</evidence>
<dbReference type="AlphaFoldDB" id="A0A1T4LJK2"/>
<evidence type="ECO:0000313" key="2">
    <source>
        <dbReference type="Proteomes" id="UP000190625"/>
    </source>
</evidence>
<dbReference type="Proteomes" id="UP000190625">
    <property type="component" value="Unassembled WGS sequence"/>
</dbReference>
<gene>
    <name evidence="1" type="ORF">SAMN02745118_01165</name>
</gene>
<accession>A0A1T4LJK2</accession>
<dbReference type="OrthoDB" id="2112007at2"/>
<name>A0A1T4LJK2_9FIRM</name>
<reference evidence="2" key="1">
    <citation type="submission" date="2017-02" db="EMBL/GenBank/DDBJ databases">
        <authorList>
            <person name="Varghese N."/>
            <person name="Submissions S."/>
        </authorList>
    </citation>
    <scope>NUCLEOTIDE SEQUENCE [LARGE SCALE GENOMIC DNA]</scope>
    <source>
        <strain evidence="2">ATCC BAA-73</strain>
    </source>
</reference>
<dbReference type="EMBL" id="FUWM01000008">
    <property type="protein sequence ID" value="SJZ54786.1"/>
    <property type="molecule type" value="Genomic_DNA"/>
</dbReference>